<evidence type="ECO:0000259" key="6">
    <source>
        <dbReference type="PROSITE" id="PS51332"/>
    </source>
</evidence>
<dbReference type="PANTHER" id="PTHR43409:SF16">
    <property type="entry name" value="SLR0320 PROTEIN"/>
    <property type="match status" value="1"/>
</dbReference>
<keyword evidence="5" id="KW-0411">Iron-sulfur</keyword>
<dbReference type="InterPro" id="IPR025288">
    <property type="entry name" value="DUF4080"/>
</dbReference>
<dbReference type="GO" id="GO:0046872">
    <property type="term" value="F:metal ion binding"/>
    <property type="evidence" value="ECO:0007669"/>
    <property type="project" value="UniProtKB-KW"/>
</dbReference>
<feature type="domain" description="Radical SAM core" evidence="7">
    <location>
        <begin position="158"/>
        <end position="387"/>
    </location>
</feature>
<evidence type="ECO:0000256" key="4">
    <source>
        <dbReference type="ARBA" id="ARBA00023004"/>
    </source>
</evidence>
<feature type="domain" description="B12-binding" evidence="6">
    <location>
        <begin position="2"/>
        <end position="133"/>
    </location>
</feature>
<dbReference type="SMART" id="SM00729">
    <property type="entry name" value="Elp3"/>
    <property type="match status" value="1"/>
</dbReference>
<evidence type="ECO:0000256" key="3">
    <source>
        <dbReference type="ARBA" id="ARBA00022723"/>
    </source>
</evidence>
<dbReference type="InterPro" id="IPR006638">
    <property type="entry name" value="Elp3/MiaA/NifB-like_rSAM"/>
</dbReference>
<dbReference type="SUPFAM" id="SSF52242">
    <property type="entry name" value="Cobalamin (vitamin B12)-binding domain"/>
    <property type="match status" value="1"/>
</dbReference>
<keyword evidence="4" id="KW-0408">Iron</keyword>
<dbReference type="GO" id="GO:0051536">
    <property type="term" value="F:iron-sulfur cluster binding"/>
    <property type="evidence" value="ECO:0007669"/>
    <property type="project" value="UniProtKB-KW"/>
</dbReference>
<dbReference type="InterPro" id="IPR036724">
    <property type="entry name" value="Cobalamin-bd_sf"/>
</dbReference>
<dbReference type="SUPFAM" id="SSF102114">
    <property type="entry name" value="Radical SAM enzymes"/>
    <property type="match status" value="1"/>
</dbReference>
<evidence type="ECO:0000313" key="8">
    <source>
        <dbReference type="EMBL" id="ATX79974.1"/>
    </source>
</evidence>
<dbReference type="GO" id="GO:0005829">
    <property type="term" value="C:cytosol"/>
    <property type="evidence" value="ECO:0007669"/>
    <property type="project" value="TreeGrafter"/>
</dbReference>
<dbReference type="InterPro" id="IPR007197">
    <property type="entry name" value="rSAM"/>
</dbReference>
<dbReference type="KEGG" id="maes:Ga0123461_1561"/>
<dbReference type="OrthoDB" id="5287619at2"/>
<dbReference type="Pfam" id="PF02310">
    <property type="entry name" value="B12-binding"/>
    <property type="match status" value="1"/>
</dbReference>
<dbReference type="PANTHER" id="PTHR43409">
    <property type="entry name" value="ANAEROBIC MAGNESIUM-PROTOPORPHYRIN IX MONOMETHYL ESTER CYCLASE-RELATED"/>
    <property type="match status" value="1"/>
</dbReference>
<dbReference type="InterPro" id="IPR023404">
    <property type="entry name" value="rSAM_horseshoe"/>
</dbReference>
<reference evidence="8 9" key="1">
    <citation type="submission" date="2016-12" db="EMBL/GenBank/DDBJ databases">
        <title>Isolation and genomic insights into novel planktonic Zetaproteobacteria from stratified waters of the Chesapeake Bay.</title>
        <authorList>
            <person name="McAllister S.M."/>
            <person name="Kato S."/>
            <person name="Chan C.S."/>
            <person name="Chiu B.K."/>
            <person name="Field E.K."/>
        </authorList>
    </citation>
    <scope>NUCLEOTIDE SEQUENCE [LARGE SCALE GENOMIC DNA]</scope>
    <source>
        <strain evidence="8 9">CP-5</strain>
    </source>
</reference>
<dbReference type="Pfam" id="PF04055">
    <property type="entry name" value="Radical_SAM"/>
    <property type="match status" value="1"/>
</dbReference>
<keyword evidence="2" id="KW-0949">S-adenosyl-L-methionine</keyword>
<dbReference type="AlphaFoldDB" id="A0A2K8L4R1"/>
<dbReference type="GO" id="GO:0003824">
    <property type="term" value="F:catalytic activity"/>
    <property type="evidence" value="ECO:0007669"/>
    <property type="project" value="InterPro"/>
</dbReference>
<dbReference type="CDD" id="cd02068">
    <property type="entry name" value="radical_SAM_B12_BD"/>
    <property type="match status" value="1"/>
</dbReference>
<dbReference type="InterPro" id="IPR058240">
    <property type="entry name" value="rSAM_sf"/>
</dbReference>
<dbReference type="Proteomes" id="UP000231701">
    <property type="component" value="Chromosome"/>
</dbReference>
<dbReference type="EMBL" id="CP018799">
    <property type="protein sequence ID" value="ATX79974.1"/>
    <property type="molecule type" value="Genomic_DNA"/>
</dbReference>
<keyword evidence="3" id="KW-0479">Metal-binding</keyword>
<evidence type="ECO:0000256" key="1">
    <source>
        <dbReference type="ARBA" id="ARBA00001966"/>
    </source>
</evidence>
<dbReference type="Gene3D" id="3.40.50.280">
    <property type="entry name" value="Cobalamin-binding domain"/>
    <property type="match status" value="1"/>
</dbReference>
<gene>
    <name evidence="8" type="ORF">Ga0123461_1561</name>
</gene>
<dbReference type="PROSITE" id="PS51918">
    <property type="entry name" value="RADICAL_SAM"/>
    <property type="match status" value="1"/>
</dbReference>
<name>A0A2K8L4R1_MARES</name>
<organism evidence="8 9">
    <name type="scientific">Mariprofundus aestuarium</name>
    <dbReference type="NCBI Taxonomy" id="1921086"/>
    <lineage>
        <taxon>Bacteria</taxon>
        <taxon>Pseudomonadati</taxon>
        <taxon>Pseudomonadota</taxon>
        <taxon>Candidatius Mariprofundia</taxon>
        <taxon>Mariprofundales</taxon>
        <taxon>Mariprofundaceae</taxon>
        <taxon>Mariprofundus</taxon>
    </lineage>
</organism>
<keyword evidence="9" id="KW-1185">Reference proteome</keyword>
<dbReference type="PROSITE" id="PS51332">
    <property type="entry name" value="B12_BINDING"/>
    <property type="match status" value="1"/>
</dbReference>
<evidence type="ECO:0000259" key="7">
    <source>
        <dbReference type="PROSITE" id="PS51918"/>
    </source>
</evidence>
<dbReference type="Gene3D" id="3.80.30.20">
    <property type="entry name" value="tm_1862 like domain"/>
    <property type="match status" value="1"/>
</dbReference>
<dbReference type="RefSeq" id="WP_100277800.1">
    <property type="nucleotide sequence ID" value="NZ_CP018799.1"/>
</dbReference>
<evidence type="ECO:0000256" key="5">
    <source>
        <dbReference type="ARBA" id="ARBA00023014"/>
    </source>
</evidence>
<protein>
    <submittedName>
        <fullName evidence="8">Radical SAM superfamily enzyme YgiQ, UPF0313 family</fullName>
    </submittedName>
</protein>
<proteinExistence type="predicted"/>
<sequence>MPDIILTTLNARYTHSSIGLRYLFANLGDLQSRASIMEFVINDNVQDIAEKLLVRKPSIIGIGVYIWNANQCRELLETIKKVSPQTIVVLGGPEVSYTPFRVNFDAADYIIQGEGDLAFGALCRMTLNNNNPVERIIKATPVNLDEIELPYRYYSDEDVANRYIYVEASRGCPFLCEFCLSSIDKKVRPIFLDKLLDEFELLWQRGVRSFKFIDRTFNLNVTVANRLLDFFLDKEAPYFVHFEVIPDHFPGSVRERITRFPAASLQLEIGIQTLNLEVARNIKRNLKLDKVEENIRFLETETSAHMHLDLIVGLPGESIESFGNNLNQLCAMTHSEIQIGILKKLSGTSLSRHDEIFGMVYSDRPPYDILKNNELSFDDIQRMKRFARFWDLFYNSGNFKQSISLLWPEGKVFEGFYAFSLWVYGETASTWKISLDRLALLLFRYLTEQCAHEAESLAKLLIGDLMKIEGRNMPNFLKPYRQSTPEVKQVLSAHNKRQLRHV</sequence>
<dbReference type="Pfam" id="PF13311">
    <property type="entry name" value="DUF4080"/>
    <property type="match status" value="1"/>
</dbReference>
<dbReference type="SFLD" id="SFLDS00029">
    <property type="entry name" value="Radical_SAM"/>
    <property type="match status" value="1"/>
</dbReference>
<dbReference type="InterPro" id="IPR051198">
    <property type="entry name" value="BchE-like"/>
</dbReference>
<dbReference type="SFLD" id="SFLDG01082">
    <property type="entry name" value="B12-binding_domain_containing"/>
    <property type="match status" value="1"/>
</dbReference>
<evidence type="ECO:0000313" key="9">
    <source>
        <dbReference type="Proteomes" id="UP000231701"/>
    </source>
</evidence>
<comment type="cofactor">
    <cofactor evidence="1">
        <name>[4Fe-4S] cluster</name>
        <dbReference type="ChEBI" id="CHEBI:49883"/>
    </cofactor>
</comment>
<accession>A0A2K8L4R1</accession>
<dbReference type="InterPro" id="IPR006158">
    <property type="entry name" value="Cobalamin-bd"/>
</dbReference>
<dbReference type="GO" id="GO:0031419">
    <property type="term" value="F:cobalamin binding"/>
    <property type="evidence" value="ECO:0007669"/>
    <property type="project" value="InterPro"/>
</dbReference>
<evidence type="ECO:0000256" key="2">
    <source>
        <dbReference type="ARBA" id="ARBA00022691"/>
    </source>
</evidence>